<name>B6BUB1_9PROT</name>
<evidence type="ECO:0000313" key="1">
    <source>
        <dbReference type="EMBL" id="EDZ64172.1"/>
    </source>
</evidence>
<dbReference type="AlphaFoldDB" id="B6BUB1"/>
<reference evidence="2" key="1">
    <citation type="journal article" date="2012" name="Stand. Genomic Sci.">
        <title>Genome sequence of strain HIMB624, a cultured representative from the OM43 clade of marine Betaproteobacteria.</title>
        <authorList>
            <person name="Huggett M.J."/>
            <person name="Hayakawa D.H."/>
            <person name="Rappe M.S."/>
        </authorList>
    </citation>
    <scope>NUCLEOTIDE SEQUENCE [LARGE SCALE GENOMIC DNA]</scope>
    <source>
        <strain evidence="2">KB13</strain>
    </source>
</reference>
<gene>
    <name evidence="1" type="ORF">KB13_304</name>
</gene>
<dbReference type="EMBL" id="DS995299">
    <property type="protein sequence ID" value="EDZ64172.1"/>
    <property type="molecule type" value="Genomic_DNA"/>
</dbReference>
<proteinExistence type="predicted"/>
<protein>
    <submittedName>
        <fullName evidence="1">Uncharacterized protein</fullName>
    </submittedName>
</protein>
<dbReference type="Proteomes" id="UP000004188">
    <property type="component" value="Unassembled WGS sequence"/>
</dbReference>
<organism evidence="1 2">
    <name type="scientific">beta proteobacterium KB13</name>
    <dbReference type="NCBI Taxonomy" id="314607"/>
    <lineage>
        <taxon>Bacteria</taxon>
        <taxon>Pseudomonadati</taxon>
        <taxon>Pseudomonadota</taxon>
        <taxon>Betaproteobacteria</taxon>
        <taxon>Nitrosomonadales</taxon>
        <taxon>OM43 clade</taxon>
    </lineage>
</organism>
<sequence>MSVIDNPIKKRIIINAINRFNLTLKPIEIKFGKSKKHLYYSS</sequence>
<accession>B6BUB1</accession>
<keyword evidence="2" id="KW-1185">Reference proteome</keyword>
<evidence type="ECO:0000313" key="2">
    <source>
        <dbReference type="Proteomes" id="UP000004188"/>
    </source>
</evidence>
<dbReference type="STRING" id="314607.KB13_304"/>
<dbReference type="HOGENOM" id="CLU_3247805_0_0_4"/>